<name>A0A426X1S5_ENSVE</name>
<gene>
    <name evidence="1" type="ORF">B296_00039127</name>
</gene>
<protein>
    <submittedName>
        <fullName evidence="1">Uncharacterized protein</fullName>
    </submittedName>
</protein>
<accession>A0A426X1S5</accession>
<dbReference type="Proteomes" id="UP000287651">
    <property type="component" value="Unassembled WGS sequence"/>
</dbReference>
<dbReference type="AlphaFoldDB" id="A0A426X1S5"/>
<organism evidence="1 2">
    <name type="scientific">Ensete ventricosum</name>
    <name type="common">Abyssinian banana</name>
    <name type="synonym">Musa ensete</name>
    <dbReference type="NCBI Taxonomy" id="4639"/>
    <lineage>
        <taxon>Eukaryota</taxon>
        <taxon>Viridiplantae</taxon>
        <taxon>Streptophyta</taxon>
        <taxon>Embryophyta</taxon>
        <taxon>Tracheophyta</taxon>
        <taxon>Spermatophyta</taxon>
        <taxon>Magnoliopsida</taxon>
        <taxon>Liliopsida</taxon>
        <taxon>Zingiberales</taxon>
        <taxon>Musaceae</taxon>
        <taxon>Ensete</taxon>
    </lineage>
</organism>
<evidence type="ECO:0000313" key="2">
    <source>
        <dbReference type="Proteomes" id="UP000287651"/>
    </source>
</evidence>
<sequence length="110" mass="12630">MHYCGNSKYWPFLMYWPLVSRTSMVSRKNTTVINYARSRAQSRVSIDFLCIVSKIHLAHGKSYEHGSAKNVTIINFARSHTQGRVSISFRAPSWKFKILDIPDKLAHGKS</sequence>
<evidence type="ECO:0000313" key="1">
    <source>
        <dbReference type="EMBL" id="RRT33452.1"/>
    </source>
</evidence>
<reference evidence="1 2" key="1">
    <citation type="journal article" date="2014" name="Agronomy (Basel)">
        <title>A Draft Genome Sequence for Ensete ventricosum, the Drought-Tolerant Tree Against Hunger.</title>
        <authorList>
            <person name="Harrison J."/>
            <person name="Moore K.A."/>
            <person name="Paszkiewicz K."/>
            <person name="Jones T."/>
            <person name="Grant M."/>
            <person name="Ambacheew D."/>
            <person name="Muzemil S."/>
            <person name="Studholme D.J."/>
        </authorList>
    </citation>
    <scope>NUCLEOTIDE SEQUENCE [LARGE SCALE GENOMIC DNA]</scope>
</reference>
<comment type="caution">
    <text evidence="1">The sequence shown here is derived from an EMBL/GenBank/DDBJ whole genome shotgun (WGS) entry which is preliminary data.</text>
</comment>
<dbReference type="EMBL" id="AMZH03028985">
    <property type="protein sequence ID" value="RRT33452.1"/>
    <property type="molecule type" value="Genomic_DNA"/>
</dbReference>
<proteinExistence type="predicted"/>